<feature type="domain" description="Type I restriction modification DNA specificity" evidence="5">
    <location>
        <begin position="223"/>
        <end position="403"/>
    </location>
</feature>
<name>A0A6V7RN57_9BACL</name>
<dbReference type="Gene3D" id="3.90.220.20">
    <property type="entry name" value="DNA methylase specificity domains"/>
    <property type="match status" value="2"/>
</dbReference>
<keyword evidence="2" id="KW-0680">Restriction system</keyword>
<reference evidence="6 7" key="1">
    <citation type="submission" date="2020-07" db="EMBL/GenBank/DDBJ databases">
        <authorList>
            <person name="Criscuolo A."/>
        </authorList>
    </citation>
    <scope>NUCLEOTIDE SEQUENCE [LARGE SCALE GENOMIC DNA]</scope>
    <source>
        <strain evidence="7">CIP 111030</strain>
    </source>
</reference>
<feature type="coiled-coil region" evidence="4">
    <location>
        <begin position="384"/>
        <end position="411"/>
    </location>
</feature>
<dbReference type="InterPro" id="IPR044946">
    <property type="entry name" value="Restrct_endonuc_typeI_TRD_sf"/>
</dbReference>
<proteinExistence type="inferred from homology"/>
<gene>
    <name evidence="6" type="ORF">JEOSCH030_01705</name>
</gene>
<evidence type="ECO:0000256" key="1">
    <source>
        <dbReference type="ARBA" id="ARBA00010923"/>
    </source>
</evidence>
<organism evidence="6 7">
    <name type="scientific">Phocicoccus schoeneichii</name>
    <dbReference type="NCBI Taxonomy" id="1812261"/>
    <lineage>
        <taxon>Bacteria</taxon>
        <taxon>Bacillati</taxon>
        <taxon>Bacillota</taxon>
        <taxon>Bacilli</taxon>
        <taxon>Bacillales</taxon>
        <taxon>Salinicoccaceae</taxon>
        <taxon>Phocicoccus</taxon>
    </lineage>
</organism>
<keyword evidence="7" id="KW-1185">Reference proteome</keyword>
<evidence type="ECO:0000256" key="4">
    <source>
        <dbReference type="SAM" id="Coils"/>
    </source>
</evidence>
<protein>
    <submittedName>
        <fullName evidence="6">EcoKI restriction-modification system protein HsdS</fullName>
    </submittedName>
</protein>
<dbReference type="PANTHER" id="PTHR30408:SF12">
    <property type="entry name" value="TYPE I RESTRICTION ENZYME MJAVIII SPECIFICITY SUBUNIT"/>
    <property type="match status" value="1"/>
</dbReference>
<comment type="similarity">
    <text evidence="1">Belongs to the type-I restriction system S methylase family.</text>
</comment>
<keyword evidence="4" id="KW-0175">Coiled coil</keyword>
<dbReference type="Pfam" id="PF01420">
    <property type="entry name" value="Methylase_S"/>
    <property type="match status" value="2"/>
</dbReference>
<accession>A0A6V7RN57</accession>
<evidence type="ECO:0000256" key="3">
    <source>
        <dbReference type="ARBA" id="ARBA00023125"/>
    </source>
</evidence>
<evidence type="ECO:0000259" key="5">
    <source>
        <dbReference type="Pfam" id="PF01420"/>
    </source>
</evidence>
<dbReference type="Proteomes" id="UP000521032">
    <property type="component" value="Unassembled WGS sequence"/>
</dbReference>
<evidence type="ECO:0000313" key="7">
    <source>
        <dbReference type="Proteomes" id="UP000521032"/>
    </source>
</evidence>
<feature type="domain" description="Type I restriction modification DNA specificity" evidence="5">
    <location>
        <begin position="18"/>
        <end position="195"/>
    </location>
</feature>
<dbReference type="InterPro" id="IPR000055">
    <property type="entry name" value="Restrct_endonuc_typeI_TRD"/>
</dbReference>
<dbReference type="InterPro" id="IPR052021">
    <property type="entry name" value="Type-I_RS_S_subunit"/>
</dbReference>
<dbReference type="AlphaFoldDB" id="A0A6V7RN57"/>
<dbReference type="GO" id="GO:0003677">
    <property type="term" value="F:DNA binding"/>
    <property type="evidence" value="ECO:0007669"/>
    <property type="project" value="UniProtKB-KW"/>
</dbReference>
<dbReference type="PANTHER" id="PTHR30408">
    <property type="entry name" value="TYPE-1 RESTRICTION ENZYME ECOKI SPECIFICITY PROTEIN"/>
    <property type="match status" value="1"/>
</dbReference>
<dbReference type="EMBL" id="CAJEWE010000011">
    <property type="protein sequence ID" value="CAD2079762.1"/>
    <property type="molecule type" value="Genomic_DNA"/>
</dbReference>
<evidence type="ECO:0000256" key="2">
    <source>
        <dbReference type="ARBA" id="ARBA00022747"/>
    </source>
</evidence>
<sequence>MSKEKLVPKLRFEGFENNEWIPYKLKNIVRFSKGRGYSKNDLLEQGSPIILYGRMYTNYEIIIRDVDTYAKPKENTIYSKGTEVIVPSSGETAEDIARASFVSKKGIILGGDLNIMHLIENHNPLFLALSISNDDRKKELIRRAQGSSVVHLYNTDLENAVVYFPTLTEQNKISSYLEKIDKMIQLQQSKVNKVKDLKSAYLSEMFPKEGEKYPKKRFEGFTEPWEEYKLKDMGRSLTGLSGKSKKDFGHGEAEFVTYMNVFDNPIAKSTQTAQVEVDENQTEVEYGDIFFTVSSETPNEVGMSSVWLYNRPNVYLNSFCFGFRPTINLNPYYMAYMLRSPEIRKRFILLAQGISRYNISKTKAMELLFPIPSNEEQEKIGQFFKNLDNQISIEEKKLAKLENLKQGYLNDMFV</sequence>
<comment type="caution">
    <text evidence="6">The sequence shown here is derived from an EMBL/GenBank/DDBJ whole genome shotgun (WGS) entry which is preliminary data.</text>
</comment>
<evidence type="ECO:0000313" key="6">
    <source>
        <dbReference type="EMBL" id="CAD2079762.1"/>
    </source>
</evidence>
<dbReference type="SUPFAM" id="SSF116734">
    <property type="entry name" value="DNA methylase specificity domain"/>
    <property type="match status" value="2"/>
</dbReference>
<dbReference type="RefSeq" id="WP_186088504.1">
    <property type="nucleotide sequence ID" value="NZ_BMDB01000004.1"/>
</dbReference>
<keyword evidence="3" id="KW-0238">DNA-binding</keyword>
<dbReference type="GO" id="GO:0009307">
    <property type="term" value="P:DNA restriction-modification system"/>
    <property type="evidence" value="ECO:0007669"/>
    <property type="project" value="UniProtKB-KW"/>
</dbReference>